<dbReference type="GO" id="GO:0005975">
    <property type="term" value="P:carbohydrate metabolic process"/>
    <property type="evidence" value="ECO:0007669"/>
    <property type="project" value="InterPro"/>
</dbReference>
<dbReference type="Proteomes" id="UP000002734">
    <property type="component" value="Chromosome"/>
</dbReference>
<keyword evidence="13" id="KW-1185">Reference proteome</keyword>
<dbReference type="HOGENOM" id="CLU_022072_1_1_6"/>
<proteinExistence type="inferred from homology"/>
<evidence type="ECO:0000313" key="12">
    <source>
        <dbReference type="EMBL" id="ACS84131.1"/>
    </source>
</evidence>
<dbReference type="NCBIfam" id="TIGR00217">
    <property type="entry name" value="malQ"/>
    <property type="match status" value="1"/>
</dbReference>
<accession>C6C7Y6</accession>
<dbReference type="AlphaFoldDB" id="C6C7Y6"/>
<evidence type="ECO:0000256" key="9">
    <source>
        <dbReference type="ARBA" id="ARBA00031501"/>
    </source>
</evidence>
<evidence type="ECO:0000256" key="6">
    <source>
        <dbReference type="ARBA" id="ARBA00022679"/>
    </source>
</evidence>
<evidence type="ECO:0000256" key="10">
    <source>
        <dbReference type="RuleBase" id="RU361207"/>
    </source>
</evidence>
<evidence type="ECO:0000256" key="7">
    <source>
        <dbReference type="ARBA" id="ARBA00023277"/>
    </source>
</evidence>
<dbReference type="Pfam" id="PF21226">
    <property type="entry name" value="MalQ_N"/>
    <property type="match status" value="1"/>
</dbReference>
<evidence type="ECO:0000256" key="5">
    <source>
        <dbReference type="ARBA" id="ARBA00022676"/>
    </source>
</evidence>
<evidence type="ECO:0000256" key="1">
    <source>
        <dbReference type="ARBA" id="ARBA00000439"/>
    </source>
</evidence>
<name>C6C7Y6_MUSP7</name>
<dbReference type="CAZy" id="GH77">
    <property type="family name" value="Glycoside Hydrolase Family 77"/>
</dbReference>
<dbReference type="InterPro" id="IPR003385">
    <property type="entry name" value="Glyco_hydro_77"/>
</dbReference>
<dbReference type="InterPro" id="IPR048458">
    <property type="entry name" value="MalQ_N"/>
</dbReference>
<dbReference type="EMBL" id="CP001654">
    <property type="protein sequence ID" value="ACS84131.1"/>
    <property type="molecule type" value="Genomic_DNA"/>
</dbReference>
<dbReference type="PANTHER" id="PTHR32438">
    <property type="entry name" value="4-ALPHA-GLUCANOTRANSFERASE DPE1, CHLOROPLASTIC/AMYLOPLASTIC"/>
    <property type="match status" value="1"/>
</dbReference>
<evidence type="ECO:0000313" key="13">
    <source>
        <dbReference type="Proteomes" id="UP000002734"/>
    </source>
</evidence>
<comment type="similarity">
    <text evidence="2 10">Belongs to the disproportionating enzyme family.</text>
</comment>
<evidence type="ECO:0000259" key="11">
    <source>
        <dbReference type="Pfam" id="PF21226"/>
    </source>
</evidence>
<evidence type="ECO:0000256" key="8">
    <source>
        <dbReference type="ARBA" id="ARBA00031423"/>
    </source>
</evidence>
<dbReference type="Pfam" id="PF02446">
    <property type="entry name" value="Glyco_hydro_77"/>
    <property type="match status" value="1"/>
</dbReference>
<dbReference type="SUPFAM" id="SSF51445">
    <property type="entry name" value="(Trans)glycosidases"/>
    <property type="match status" value="1"/>
</dbReference>
<keyword evidence="7 10" id="KW-0119">Carbohydrate metabolism</keyword>
<feature type="domain" description="MalQ N-terminal beta-sandwich" evidence="11">
    <location>
        <begin position="51"/>
        <end position="125"/>
    </location>
</feature>
<reference evidence="12" key="1">
    <citation type="submission" date="2009-06" db="EMBL/GenBank/DDBJ databases">
        <title>Complete sequence of Dickeya dadantii Ech703.</title>
        <authorList>
            <consortium name="US DOE Joint Genome Institute"/>
            <person name="Lucas S."/>
            <person name="Copeland A."/>
            <person name="Lapidus A."/>
            <person name="Glavina del Rio T."/>
            <person name="Dalin E."/>
            <person name="Tice H."/>
            <person name="Bruce D."/>
            <person name="Goodwin L."/>
            <person name="Pitluck S."/>
            <person name="Chertkov O."/>
            <person name="Brettin T."/>
            <person name="Detter J.C."/>
            <person name="Han C."/>
            <person name="Larimer F."/>
            <person name="Land M."/>
            <person name="Hauser L."/>
            <person name="Kyrpides N."/>
            <person name="Mikhailova N."/>
            <person name="Balakrishnan V."/>
            <person name="Glasner J."/>
            <person name="Perna N.T."/>
        </authorList>
    </citation>
    <scope>NUCLEOTIDE SEQUENCE [LARGE SCALE GENOMIC DNA]</scope>
    <source>
        <strain evidence="12">Ech703</strain>
    </source>
</reference>
<dbReference type="eggNOG" id="COG1640">
    <property type="taxonomic scope" value="Bacteria"/>
</dbReference>
<dbReference type="NCBIfam" id="NF008274">
    <property type="entry name" value="PRK11052.1"/>
    <property type="match status" value="1"/>
</dbReference>
<comment type="catalytic activity">
    <reaction evidence="1 10">
        <text>Transfers a segment of a (1-&gt;4)-alpha-D-glucan to a new position in an acceptor, which may be glucose or a (1-&gt;4)-alpha-D-glucan.</text>
        <dbReference type="EC" id="2.4.1.25"/>
    </reaction>
</comment>
<evidence type="ECO:0000256" key="2">
    <source>
        <dbReference type="ARBA" id="ARBA00005684"/>
    </source>
</evidence>
<evidence type="ECO:0000256" key="3">
    <source>
        <dbReference type="ARBA" id="ARBA00012560"/>
    </source>
</evidence>
<dbReference type="InterPro" id="IPR017853">
    <property type="entry name" value="GH"/>
</dbReference>
<dbReference type="RefSeq" id="WP_012763954.1">
    <property type="nucleotide sequence ID" value="NC_012880.1"/>
</dbReference>
<keyword evidence="5 10" id="KW-0328">Glycosyltransferase</keyword>
<sequence>MVLKAKKSVRYPVGLVDTYKDAYGNEQVIAEETREKLMQLLAPQDIAGARLPPVCVFRQGKAMTLKPGGEGDYGWIITYEKGGGTEGKVSAGQVLSLPDTLPIGYHQLVLEQGEKQWSCRIIVAPSGCYEPEPLTNGRRWWGITVQLYTLRSQHNWGIGDFGDLKSLVENVARRGGAFVGFNPLHSLYPAEPEAASPYSPSSRHWLNIIYIDVNQVEDFHHSEAAQAWWRRDDIQRQVLVARTNRWVDYTSVTTLKLAALRLAFQHFCRRSPLDHRKTALQQFIRNGGESLQQQATYDALLVYLKAQGDIPADWRRWPEEYREAGGDAVMRFRQENAEEIQFYCWLQWVAHEQLAACFERSRQLGMPIGLYRDLAVGGAQGGVDTWGDRQLYCLDVTLGAPPDPLGPQGQNWNLTPMHPYALQQRGYQPFIDMLRRNMASSGALRIDHVMGLLRLWWIPGGDTAAGGAYVRYPVDDLLAIVALESQRYRCLVIGEDLGTVPEEVVQRLEENGIYSYKVLFFEKDRKNRYRAPCEYPRRSMATITTHDLPTLRGFWQGMDLTLGKDLGLYPSDEILQLQLEERELAKQGMLDALHEQGLLPQRVGRNAALTSMSSHLNRGVQRYLADSASALLGLQLEDWLDMATPVNVPGTDREYPNWRRKLSRTLDSIFTDRNLERLIRDIDLRRGGPVPVRGRKKKTDATPSADA</sequence>
<dbReference type="STRING" id="579405.Dd703_0315"/>
<dbReference type="PANTHER" id="PTHR32438:SF5">
    <property type="entry name" value="4-ALPHA-GLUCANOTRANSFERASE DPE1, CHLOROPLASTIC_AMYLOPLASTIC"/>
    <property type="match status" value="1"/>
</dbReference>
<dbReference type="EC" id="2.4.1.25" evidence="3 10"/>
<dbReference type="KEGG" id="dda:Dd703_0315"/>
<protein>
    <recommendedName>
        <fullName evidence="4 10">4-alpha-glucanotransferase</fullName>
        <ecNumber evidence="3 10">2.4.1.25</ecNumber>
    </recommendedName>
    <alternativeName>
        <fullName evidence="8 10">Amylomaltase</fullName>
    </alternativeName>
    <alternativeName>
        <fullName evidence="9 10">Disproportionating enzyme</fullName>
    </alternativeName>
</protein>
<evidence type="ECO:0000256" key="4">
    <source>
        <dbReference type="ARBA" id="ARBA00020295"/>
    </source>
</evidence>
<organism evidence="12 13">
    <name type="scientific">Musicola paradisiaca (strain Ech703)</name>
    <name type="common">Dickeya paradisiaca</name>
    <name type="synonym">Dickeya dadantii</name>
    <dbReference type="NCBI Taxonomy" id="579405"/>
    <lineage>
        <taxon>Bacteria</taxon>
        <taxon>Pseudomonadati</taxon>
        <taxon>Pseudomonadota</taxon>
        <taxon>Gammaproteobacteria</taxon>
        <taxon>Enterobacterales</taxon>
        <taxon>Pectobacteriaceae</taxon>
        <taxon>Musicola</taxon>
    </lineage>
</organism>
<dbReference type="Gene3D" id="3.20.20.80">
    <property type="entry name" value="Glycosidases"/>
    <property type="match status" value="1"/>
</dbReference>
<keyword evidence="6 10" id="KW-0808">Transferase</keyword>
<dbReference type="GO" id="GO:0004134">
    <property type="term" value="F:4-alpha-glucanotransferase activity"/>
    <property type="evidence" value="ECO:0007669"/>
    <property type="project" value="UniProtKB-EC"/>
</dbReference>
<gene>
    <name evidence="12" type="ordered locus">Dd703_0315</name>
</gene>